<proteinExistence type="predicted"/>
<dbReference type="Proteomes" id="UP000235533">
    <property type="component" value="Unassembled WGS sequence"/>
</dbReference>
<dbReference type="EMBL" id="MCZF01000289">
    <property type="protein sequence ID" value="PMM41199.1"/>
    <property type="molecule type" value="Genomic_DNA"/>
</dbReference>
<evidence type="ECO:0000313" key="2">
    <source>
        <dbReference type="Proteomes" id="UP000235533"/>
    </source>
</evidence>
<sequence>MNVVEKACKYLSNHFKAPLVSVHNMETEQPPMQLRKSVKVSVGLINGMKFHIVELFDERMFASNGTMLLDKLEDRLHDKPIIFVSERLKSSSMAVMRQRGMGYIVPSAFCFIPQFLLQHSVQKEKLISNTPLSIFATTIVMQYLESQIDTQCPATDIDLFGSKMSKSRAITELEERNIIEVSKHGRTNMITFIKSKLELWSARNSLLAPICSKVVTVSKEQINCSPTQTYSGETALSIHTLLTPPKRKCIAMDEWLYDSIVHSPYELDEYNLDDNAFIDIHVYPMKLKVDRLRNSLYISPISLVLSKLKPSDERAFSSYRELEDKITHELQNQVSQP</sequence>
<name>A0A2N7JKE6_VIBSP</name>
<protein>
    <submittedName>
        <fullName evidence="1">Uncharacterized protein</fullName>
    </submittedName>
</protein>
<gene>
    <name evidence="1" type="ORF">BCT54_10775</name>
</gene>
<dbReference type="RefSeq" id="WP_102553774.1">
    <property type="nucleotide sequence ID" value="NZ_MCZF01000289.1"/>
</dbReference>
<dbReference type="AlphaFoldDB" id="A0A2N7JKE6"/>
<accession>A0A2N7JKE6</accession>
<reference evidence="2" key="1">
    <citation type="submission" date="2016-07" db="EMBL/GenBank/DDBJ databases">
        <title>Nontailed viruses are major unrecognized killers of bacteria in the ocean.</title>
        <authorList>
            <person name="Kauffman K."/>
            <person name="Hussain F."/>
            <person name="Yang J."/>
            <person name="Arevalo P."/>
            <person name="Brown J."/>
            <person name="Cutler M."/>
            <person name="Kelly L."/>
            <person name="Polz M.F."/>
        </authorList>
    </citation>
    <scope>NUCLEOTIDE SEQUENCE [LARGE SCALE GENOMIC DNA]</scope>
    <source>
        <strain evidence="2">10N.261.48.B5</strain>
    </source>
</reference>
<evidence type="ECO:0000313" key="1">
    <source>
        <dbReference type="EMBL" id="PMM41199.1"/>
    </source>
</evidence>
<organism evidence="1 2">
    <name type="scientific">Vibrio splendidus</name>
    <dbReference type="NCBI Taxonomy" id="29497"/>
    <lineage>
        <taxon>Bacteria</taxon>
        <taxon>Pseudomonadati</taxon>
        <taxon>Pseudomonadota</taxon>
        <taxon>Gammaproteobacteria</taxon>
        <taxon>Vibrionales</taxon>
        <taxon>Vibrionaceae</taxon>
        <taxon>Vibrio</taxon>
    </lineage>
</organism>
<comment type="caution">
    <text evidence="1">The sequence shown here is derived from an EMBL/GenBank/DDBJ whole genome shotgun (WGS) entry which is preliminary data.</text>
</comment>